<dbReference type="CDD" id="cd02440">
    <property type="entry name" value="AdoMet_MTases"/>
    <property type="match status" value="1"/>
</dbReference>
<keyword evidence="10" id="KW-1185">Reference proteome</keyword>
<accession>A0AAD5LAQ2</accession>
<dbReference type="Pfam" id="PF09445">
    <property type="entry name" value="Methyltransf_15"/>
    <property type="match status" value="1"/>
</dbReference>
<comment type="catalytic activity">
    <reaction evidence="4">
        <text>a 5'-end (N(7)-methyl 5'-triphosphoguanosine)-ribonucleoside in snoRNA + S-adenosyl-L-methionine = a 5'-end (N(2),N(7)-dimethyl 5'-triphosphoguanosine)-ribonucleoside in snoRNA + S-adenosyl-L-homocysteine + H(+)</text>
        <dbReference type="Rhea" id="RHEA:78475"/>
        <dbReference type="Rhea" id="RHEA-COMP:19086"/>
        <dbReference type="Rhea" id="RHEA-COMP:19088"/>
        <dbReference type="ChEBI" id="CHEBI:15378"/>
        <dbReference type="ChEBI" id="CHEBI:57856"/>
        <dbReference type="ChEBI" id="CHEBI:59789"/>
        <dbReference type="ChEBI" id="CHEBI:156461"/>
        <dbReference type="ChEBI" id="CHEBI:172880"/>
    </reaction>
    <physiologicalReaction direction="left-to-right" evidence="4">
        <dbReference type="Rhea" id="RHEA:78476"/>
    </physiologicalReaction>
</comment>
<comment type="catalytic activity">
    <reaction evidence="6">
        <text>a 5'-end (N(7)-methyl 5'-triphosphoguanosine)-ribonucleoside in snRNA + S-adenosyl-L-methionine = a 5'-end (N(2),N(7)-dimethyl 5'-triphosphoguanosine)-ribonucleoside in snRNA + S-adenosyl-L-homocysteine + H(+)</text>
        <dbReference type="Rhea" id="RHEA:78471"/>
        <dbReference type="Rhea" id="RHEA-COMP:19085"/>
        <dbReference type="Rhea" id="RHEA-COMP:19087"/>
        <dbReference type="ChEBI" id="CHEBI:15378"/>
        <dbReference type="ChEBI" id="CHEBI:57856"/>
        <dbReference type="ChEBI" id="CHEBI:59789"/>
        <dbReference type="ChEBI" id="CHEBI:156461"/>
        <dbReference type="ChEBI" id="CHEBI:172880"/>
    </reaction>
    <physiologicalReaction direction="left-to-right" evidence="6">
        <dbReference type="Rhea" id="RHEA:78472"/>
    </physiologicalReaction>
</comment>
<gene>
    <name evidence="9" type="ORF">P43SY_006467</name>
</gene>
<organism evidence="9 10">
    <name type="scientific">Pythium insidiosum</name>
    <name type="common">Pythiosis disease agent</name>
    <dbReference type="NCBI Taxonomy" id="114742"/>
    <lineage>
        <taxon>Eukaryota</taxon>
        <taxon>Sar</taxon>
        <taxon>Stramenopiles</taxon>
        <taxon>Oomycota</taxon>
        <taxon>Peronosporomycetes</taxon>
        <taxon>Pythiales</taxon>
        <taxon>Pythiaceae</taxon>
        <taxon>Pythium</taxon>
    </lineage>
</organism>
<sequence length="368" mass="40877">MPTVTTERWLAVRQGRTVLENPQDARRRQKKRRSGAQHGGRKPSNKKRKTGSGNTEIVEHQNVALFAEAQAQLEEEMAAAGSQSEQQIATEDTEDADETIENQQAPSEGCDSTAVVVAADPPEEAADPAIWKFWKQRRLLFYQYDEGIQLDRESWYSVTPQALAEHLADRCACDVIVDPFSGCGGNIIQFARTCRKVIAIEIDPAKIRMAQHNAAIYGVADRIEWILGDATQILPKLQADVVFLSPPWGGVNYNRTHFRLEEMKIGDVSGIDLFKMARNLTPNIVYYLPKTTPASELEALLPFAGDSRLECEHLYLNGQLKVVNGYFGEMACEDSSTHDAQGIENLETAATTTVSENNTEPHSSDVNK</sequence>
<feature type="compositionally biased region" description="Acidic residues" evidence="8">
    <location>
        <begin position="91"/>
        <end position="100"/>
    </location>
</feature>
<evidence type="ECO:0000256" key="6">
    <source>
        <dbReference type="ARBA" id="ARBA00049075"/>
    </source>
</evidence>
<feature type="compositionally biased region" description="Basic residues" evidence="8">
    <location>
        <begin position="27"/>
        <end position="50"/>
    </location>
</feature>
<dbReference type="InterPro" id="IPR029063">
    <property type="entry name" value="SAM-dependent_MTases_sf"/>
</dbReference>
<protein>
    <recommendedName>
        <fullName evidence="1">Trimethylguanosine synthase</fullName>
    </recommendedName>
    <alternativeName>
        <fullName evidence="7">Cap-specific guanine-N(2) methyltransferase</fullName>
    </alternativeName>
</protein>
<evidence type="ECO:0000256" key="3">
    <source>
        <dbReference type="ARBA" id="ARBA00047418"/>
    </source>
</evidence>
<evidence type="ECO:0000256" key="5">
    <source>
        <dbReference type="ARBA" id="ARBA00048763"/>
    </source>
</evidence>
<feature type="region of interest" description="Disordered" evidence="8">
    <location>
        <begin position="1"/>
        <end position="55"/>
    </location>
</feature>
<evidence type="ECO:0000256" key="1">
    <source>
        <dbReference type="ARBA" id="ARBA00018517"/>
    </source>
</evidence>
<dbReference type="Gene3D" id="3.40.50.150">
    <property type="entry name" value="Vaccinia Virus protein VP39"/>
    <property type="match status" value="1"/>
</dbReference>
<evidence type="ECO:0000313" key="10">
    <source>
        <dbReference type="Proteomes" id="UP001209570"/>
    </source>
</evidence>
<evidence type="ECO:0000313" key="9">
    <source>
        <dbReference type="EMBL" id="KAJ0394630.1"/>
    </source>
</evidence>
<dbReference type="AlphaFoldDB" id="A0AAD5LAQ2"/>
<name>A0AAD5LAQ2_PYTIN</name>
<dbReference type="PANTHER" id="PTHR14741">
    <property type="entry name" value="S-ADENOSYLMETHIONINE-DEPENDENT METHYLTRANSFERASE RELATED"/>
    <property type="match status" value="1"/>
</dbReference>
<evidence type="ECO:0000256" key="8">
    <source>
        <dbReference type="SAM" id="MobiDB-lite"/>
    </source>
</evidence>
<dbReference type="EMBL" id="JAKCXM010000395">
    <property type="protein sequence ID" value="KAJ0394630.1"/>
    <property type="molecule type" value="Genomic_DNA"/>
</dbReference>
<feature type="region of interest" description="Disordered" evidence="8">
    <location>
        <begin position="75"/>
        <end position="112"/>
    </location>
</feature>
<comment type="catalytic activity">
    <reaction evidence="5">
        <text>a 5'-end (N(2),N(7)-dimethyl 5'-triphosphoguanosine)-ribonucleoside in snRNA + S-adenosyl-L-methionine = a 5'-end (N(2),N(2),N(7)-trimethyl 5'-triphosphoguanosine)-ribonucleoside in snRNA + S-adenosyl-L-homocysteine + H(+)</text>
        <dbReference type="Rhea" id="RHEA:78479"/>
        <dbReference type="Rhea" id="RHEA-COMP:19087"/>
        <dbReference type="Rhea" id="RHEA-COMP:19089"/>
        <dbReference type="ChEBI" id="CHEBI:15378"/>
        <dbReference type="ChEBI" id="CHEBI:57856"/>
        <dbReference type="ChEBI" id="CHEBI:59789"/>
        <dbReference type="ChEBI" id="CHEBI:167623"/>
        <dbReference type="ChEBI" id="CHEBI:172880"/>
    </reaction>
    <physiologicalReaction direction="left-to-right" evidence="5">
        <dbReference type="Rhea" id="RHEA:78480"/>
    </physiologicalReaction>
</comment>
<dbReference type="GO" id="GO:0005634">
    <property type="term" value="C:nucleus"/>
    <property type="evidence" value="ECO:0007669"/>
    <property type="project" value="TreeGrafter"/>
</dbReference>
<reference evidence="9" key="1">
    <citation type="submission" date="2021-12" db="EMBL/GenBank/DDBJ databases">
        <title>Prjna785345.</title>
        <authorList>
            <person name="Rujirawat T."/>
            <person name="Krajaejun T."/>
        </authorList>
    </citation>
    <scope>NUCLEOTIDE SEQUENCE</scope>
    <source>
        <strain evidence="9">Pi057C3</strain>
    </source>
</reference>
<dbReference type="PANTHER" id="PTHR14741:SF32">
    <property type="entry name" value="TRIMETHYLGUANOSINE SYNTHASE"/>
    <property type="match status" value="1"/>
</dbReference>
<comment type="catalytic activity">
    <reaction evidence="3">
        <text>a 5'-end (N(2),N(7)-dimethyl 5'-triphosphoguanosine)-ribonucleoside in snoRNA + S-adenosyl-L-methionine = a 5'-end (N(2),N(2),N(7)-trimethyl 5'-triphosphoguanosine)-ribonucleoside in snoRNA + S-adenosyl-L-homocysteine + H(+)</text>
        <dbReference type="Rhea" id="RHEA:78507"/>
        <dbReference type="Rhea" id="RHEA-COMP:19088"/>
        <dbReference type="Rhea" id="RHEA-COMP:19090"/>
        <dbReference type="ChEBI" id="CHEBI:15378"/>
        <dbReference type="ChEBI" id="CHEBI:57856"/>
        <dbReference type="ChEBI" id="CHEBI:59789"/>
        <dbReference type="ChEBI" id="CHEBI:167623"/>
        <dbReference type="ChEBI" id="CHEBI:172880"/>
    </reaction>
    <physiologicalReaction direction="left-to-right" evidence="3">
        <dbReference type="Rhea" id="RHEA:78508"/>
    </physiologicalReaction>
</comment>
<dbReference type="Proteomes" id="UP001209570">
    <property type="component" value="Unassembled WGS sequence"/>
</dbReference>
<evidence type="ECO:0000256" key="4">
    <source>
        <dbReference type="ARBA" id="ARBA00048740"/>
    </source>
</evidence>
<evidence type="ECO:0000256" key="2">
    <source>
        <dbReference type="ARBA" id="ARBA00025783"/>
    </source>
</evidence>
<evidence type="ECO:0000256" key="7">
    <source>
        <dbReference type="ARBA" id="ARBA00049790"/>
    </source>
</evidence>
<dbReference type="InterPro" id="IPR019012">
    <property type="entry name" value="RNA_cap_Gua-N2-MeTrfase"/>
</dbReference>
<comment type="caution">
    <text evidence="9">The sequence shown here is derived from an EMBL/GenBank/DDBJ whole genome shotgun (WGS) entry which is preliminary data.</text>
</comment>
<comment type="similarity">
    <text evidence="2">Belongs to the methyltransferase superfamily. Trimethylguanosine synthase family.</text>
</comment>
<proteinExistence type="inferred from homology"/>
<dbReference type="SUPFAM" id="SSF53335">
    <property type="entry name" value="S-adenosyl-L-methionine-dependent methyltransferases"/>
    <property type="match status" value="1"/>
</dbReference>
<dbReference type="GO" id="GO:0071164">
    <property type="term" value="F:RNA cap trimethylguanosine synthase activity"/>
    <property type="evidence" value="ECO:0007669"/>
    <property type="project" value="TreeGrafter"/>
</dbReference>